<accession>A0ABU9KAP9</accession>
<dbReference type="InterPro" id="IPR012908">
    <property type="entry name" value="PGAP1-ab_dom-like"/>
</dbReference>
<proteinExistence type="predicted"/>
<organism evidence="2 3">
    <name type="scientific">Rossellomorea oryzaecorticis</name>
    <dbReference type="NCBI Taxonomy" id="1396505"/>
    <lineage>
        <taxon>Bacteria</taxon>
        <taxon>Bacillati</taxon>
        <taxon>Bacillota</taxon>
        <taxon>Bacilli</taxon>
        <taxon>Bacillales</taxon>
        <taxon>Bacillaceae</taxon>
        <taxon>Rossellomorea</taxon>
    </lineage>
</organism>
<evidence type="ECO:0000313" key="3">
    <source>
        <dbReference type="Proteomes" id="UP001389717"/>
    </source>
</evidence>
<feature type="domain" description="GPI inositol-deacylase PGAP1-like alpha/beta" evidence="1">
    <location>
        <begin position="98"/>
        <end position="141"/>
    </location>
</feature>
<dbReference type="Gene3D" id="3.40.50.1820">
    <property type="entry name" value="alpha/beta hydrolase"/>
    <property type="match status" value="1"/>
</dbReference>
<sequence length="484" mass="53735">MNEKSALFPSHQQKGAVHGSWYSGEKPERIKEGSYPILFIHGINTTSETWSIDGNGIGEAARSRGFETAFITLSGTDDMWTNGLLLAGKLGEISGHFKKKVVIVAHSKGGIDAQTAIVYHGASRYVKRVITLSTPHHGSELADLAYSRWADWLTETLGNRSDAVFSLQTGYMKAYRNRTDAAADRQATRFYTFGGTGWGSMGSELFWGGLYLSRFGASDGAVTVKSSRLPYGQEVMVDDWTHKTIKQGEEIFPYVEKLVMEEVDEIPVSALQVSDEEEVQTSVLHKGGRYTGVLRERFLVEDGVDKITVDWVSSFREASLLLKGPGGRTYTSFVTTGDETGFFPNAFHHSLMVDKPSYGKWVLESRNDQPDTYLLNVMFSNGVNPQVDDIFSGSEIDVENEGMNMASTPNLIHHTHLTHFPVTKQDSEKSIEDLASLSPDYLAQYGEGLHNITIDIKGTTQRGNEYERTIVKTIFVDKDGNIHE</sequence>
<protein>
    <recommendedName>
        <fullName evidence="1">GPI inositol-deacylase PGAP1-like alpha/beta domain-containing protein</fullName>
    </recommendedName>
</protein>
<evidence type="ECO:0000313" key="2">
    <source>
        <dbReference type="EMBL" id="MEL3972500.1"/>
    </source>
</evidence>
<reference evidence="2 3" key="1">
    <citation type="submission" date="2024-04" db="EMBL/GenBank/DDBJ databases">
        <title>Bacillus oryzaecorticis sp. nov., a moderately halophilic bacterium isolated from rice husks.</title>
        <authorList>
            <person name="Zhu H.-S."/>
        </authorList>
    </citation>
    <scope>NUCLEOTIDE SEQUENCE [LARGE SCALE GENOMIC DNA]</scope>
    <source>
        <strain evidence="2 3">ZC255</strain>
    </source>
</reference>
<dbReference type="Proteomes" id="UP001389717">
    <property type="component" value="Unassembled WGS sequence"/>
</dbReference>
<gene>
    <name evidence="2" type="ORF">AAEO50_09425</name>
</gene>
<keyword evidence="3" id="KW-1185">Reference proteome</keyword>
<name>A0ABU9KAP9_9BACI</name>
<dbReference type="SUPFAM" id="SSF53474">
    <property type="entry name" value="alpha/beta-Hydrolases"/>
    <property type="match status" value="1"/>
</dbReference>
<dbReference type="Pfam" id="PF07819">
    <property type="entry name" value="PGAP1"/>
    <property type="match status" value="1"/>
</dbReference>
<evidence type="ECO:0000259" key="1">
    <source>
        <dbReference type="Pfam" id="PF07819"/>
    </source>
</evidence>
<dbReference type="RefSeq" id="WP_341982842.1">
    <property type="nucleotide sequence ID" value="NZ_JBBYAF010000015.1"/>
</dbReference>
<comment type="caution">
    <text evidence="2">The sequence shown here is derived from an EMBL/GenBank/DDBJ whole genome shotgun (WGS) entry which is preliminary data.</text>
</comment>
<dbReference type="InterPro" id="IPR029058">
    <property type="entry name" value="AB_hydrolase_fold"/>
</dbReference>
<dbReference type="EMBL" id="JBBYAF010000015">
    <property type="protein sequence ID" value="MEL3972500.1"/>
    <property type="molecule type" value="Genomic_DNA"/>
</dbReference>